<organism evidence="5 6">
    <name type="scientific">Algoriphagus aquatilis</name>
    <dbReference type="NCBI Taxonomy" id="490186"/>
    <lineage>
        <taxon>Bacteria</taxon>
        <taxon>Pseudomonadati</taxon>
        <taxon>Bacteroidota</taxon>
        <taxon>Cytophagia</taxon>
        <taxon>Cytophagales</taxon>
        <taxon>Cyclobacteriaceae</taxon>
        <taxon>Algoriphagus</taxon>
    </lineage>
</organism>
<evidence type="ECO:0000313" key="5">
    <source>
        <dbReference type="EMBL" id="MFC5191397.1"/>
    </source>
</evidence>
<evidence type="ECO:0000256" key="2">
    <source>
        <dbReference type="ARBA" id="ARBA00022517"/>
    </source>
</evidence>
<comment type="caution">
    <text evidence="5">The sequence shown here is derived from an EMBL/GenBank/DDBJ whole genome shotgun (WGS) entry which is preliminary data.</text>
</comment>
<dbReference type="InterPro" id="IPR003728">
    <property type="entry name" value="Ribosome_maturation_RimP"/>
</dbReference>
<feature type="domain" description="Ribosome maturation factor RimP N-terminal" evidence="4">
    <location>
        <begin position="10"/>
        <end position="80"/>
    </location>
</feature>
<keyword evidence="2 3" id="KW-0690">Ribosome biogenesis</keyword>
<keyword evidence="6" id="KW-1185">Reference proteome</keyword>
<dbReference type="InterPro" id="IPR035956">
    <property type="entry name" value="RimP_N_sf"/>
</dbReference>
<dbReference type="Gene3D" id="3.30.300.70">
    <property type="entry name" value="RimP-like superfamily, N-terminal"/>
    <property type="match status" value="1"/>
</dbReference>
<evidence type="ECO:0000256" key="3">
    <source>
        <dbReference type="HAMAP-Rule" id="MF_01077"/>
    </source>
</evidence>
<name>A0ABW0BU74_9BACT</name>
<sequence length="154" mass="17258">MKQAVLELVEKYLPDESHFVVDVKVEEKAGKTRLLILIDADQGITIDTCALVSRKVSEELETKDLIGEAYILEVSSPGLDYPLTTVRQYLKNLNRELKLTLASGSDLQGKLLQVGEDSIKLLTKRKEKGKKAIEEEVEVPFAEIKKSIVQVSFK</sequence>
<dbReference type="PANTHER" id="PTHR33867:SF1">
    <property type="entry name" value="RIBOSOME MATURATION FACTOR RIMP"/>
    <property type="match status" value="1"/>
</dbReference>
<evidence type="ECO:0000256" key="1">
    <source>
        <dbReference type="ARBA" id="ARBA00022490"/>
    </source>
</evidence>
<dbReference type="Pfam" id="PF02576">
    <property type="entry name" value="RimP_N"/>
    <property type="match status" value="1"/>
</dbReference>
<proteinExistence type="inferred from homology"/>
<keyword evidence="1 3" id="KW-0963">Cytoplasm</keyword>
<dbReference type="EMBL" id="JBHSKS010000004">
    <property type="protein sequence ID" value="MFC5191397.1"/>
    <property type="molecule type" value="Genomic_DNA"/>
</dbReference>
<dbReference type="PANTHER" id="PTHR33867">
    <property type="entry name" value="RIBOSOME MATURATION FACTOR RIMP"/>
    <property type="match status" value="1"/>
</dbReference>
<dbReference type="InterPro" id="IPR028989">
    <property type="entry name" value="RimP_N"/>
</dbReference>
<dbReference type="SUPFAM" id="SSF75420">
    <property type="entry name" value="YhbC-like, N-terminal domain"/>
    <property type="match status" value="1"/>
</dbReference>
<comment type="function">
    <text evidence="3">Required for maturation of 30S ribosomal subunits.</text>
</comment>
<evidence type="ECO:0000259" key="4">
    <source>
        <dbReference type="Pfam" id="PF02576"/>
    </source>
</evidence>
<gene>
    <name evidence="3 5" type="primary">rimP</name>
    <name evidence="5" type="ORF">ACFPIK_06430</name>
</gene>
<dbReference type="Proteomes" id="UP001596163">
    <property type="component" value="Unassembled WGS sequence"/>
</dbReference>
<comment type="similarity">
    <text evidence="3">Belongs to the RimP family.</text>
</comment>
<comment type="subcellular location">
    <subcellularLocation>
        <location evidence="3">Cytoplasm</location>
    </subcellularLocation>
</comment>
<protein>
    <recommendedName>
        <fullName evidence="3">Ribosome maturation factor RimP</fullName>
    </recommendedName>
</protein>
<reference evidence="6" key="1">
    <citation type="journal article" date="2019" name="Int. J. Syst. Evol. Microbiol.">
        <title>The Global Catalogue of Microorganisms (GCM) 10K type strain sequencing project: providing services to taxonomists for standard genome sequencing and annotation.</title>
        <authorList>
            <consortium name="The Broad Institute Genomics Platform"/>
            <consortium name="The Broad Institute Genome Sequencing Center for Infectious Disease"/>
            <person name="Wu L."/>
            <person name="Ma J."/>
        </authorList>
    </citation>
    <scope>NUCLEOTIDE SEQUENCE [LARGE SCALE GENOMIC DNA]</scope>
    <source>
        <strain evidence="6">CGMCC 1.7030</strain>
    </source>
</reference>
<accession>A0ABW0BU74</accession>
<dbReference type="RefSeq" id="WP_377913414.1">
    <property type="nucleotide sequence ID" value="NZ_JBHSKS010000004.1"/>
</dbReference>
<evidence type="ECO:0000313" key="6">
    <source>
        <dbReference type="Proteomes" id="UP001596163"/>
    </source>
</evidence>
<dbReference type="HAMAP" id="MF_01077">
    <property type="entry name" value="RimP"/>
    <property type="match status" value="1"/>
</dbReference>